<comment type="caution">
    <text evidence="1">The sequence shown here is derived from an EMBL/GenBank/DDBJ whole genome shotgun (WGS) entry which is preliminary data.</text>
</comment>
<dbReference type="Proteomes" id="UP000276133">
    <property type="component" value="Unassembled WGS sequence"/>
</dbReference>
<protein>
    <submittedName>
        <fullName evidence="1">Uncharacterized protein</fullName>
    </submittedName>
</protein>
<name>A0A3M7R225_BRAPC</name>
<proteinExistence type="predicted"/>
<sequence>MSHTLVLNIIKLKISEGTREVTFLSASSRDTAKTRPLKYFKPKHKLETIALATMSKFGFIPYETNTIETML</sequence>
<keyword evidence="2" id="KW-1185">Reference proteome</keyword>
<evidence type="ECO:0000313" key="2">
    <source>
        <dbReference type="Proteomes" id="UP000276133"/>
    </source>
</evidence>
<evidence type="ECO:0000313" key="1">
    <source>
        <dbReference type="EMBL" id="RNA17642.1"/>
    </source>
</evidence>
<dbReference type="AlphaFoldDB" id="A0A3M7R225"/>
<gene>
    <name evidence="1" type="ORF">BpHYR1_008130</name>
</gene>
<dbReference type="EMBL" id="REGN01004410">
    <property type="protein sequence ID" value="RNA17642.1"/>
    <property type="molecule type" value="Genomic_DNA"/>
</dbReference>
<reference evidence="1 2" key="1">
    <citation type="journal article" date="2018" name="Sci. Rep.">
        <title>Genomic signatures of local adaptation to the degree of environmental predictability in rotifers.</title>
        <authorList>
            <person name="Franch-Gras L."/>
            <person name="Hahn C."/>
            <person name="Garcia-Roger E.M."/>
            <person name="Carmona M.J."/>
            <person name="Serra M."/>
            <person name="Gomez A."/>
        </authorList>
    </citation>
    <scope>NUCLEOTIDE SEQUENCE [LARGE SCALE GENOMIC DNA]</scope>
    <source>
        <strain evidence="1">HYR1</strain>
    </source>
</reference>
<organism evidence="1 2">
    <name type="scientific">Brachionus plicatilis</name>
    <name type="common">Marine rotifer</name>
    <name type="synonym">Brachionus muelleri</name>
    <dbReference type="NCBI Taxonomy" id="10195"/>
    <lineage>
        <taxon>Eukaryota</taxon>
        <taxon>Metazoa</taxon>
        <taxon>Spiralia</taxon>
        <taxon>Gnathifera</taxon>
        <taxon>Rotifera</taxon>
        <taxon>Eurotatoria</taxon>
        <taxon>Monogononta</taxon>
        <taxon>Pseudotrocha</taxon>
        <taxon>Ploima</taxon>
        <taxon>Brachionidae</taxon>
        <taxon>Brachionus</taxon>
    </lineage>
</organism>
<accession>A0A3M7R225</accession>